<reference evidence="1 2" key="1">
    <citation type="submission" date="2014-06" db="EMBL/GenBank/DDBJ databases">
        <title>Rhizobium pelagicum/R2-400B4.</title>
        <authorList>
            <person name="Kimes N.E."/>
            <person name="Lopez-Perez M."/>
        </authorList>
    </citation>
    <scope>NUCLEOTIDE SEQUENCE [LARGE SCALE GENOMIC DNA]</scope>
    <source>
        <strain evidence="1 2">R2-400B4</strain>
    </source>
</reference>
<gene>
    <name evidence="1" type="ORF">GV68_22795</name>
</gene>
<dbReference type="Proteomes" id="UP000052167">
    <property type="component" value="Unassembled WGS sequence"/>
</dbReference>
<dbReference type="EMBL" id="JOKJ01000006">
    <property type="protein sequence ID" value="KEQ09679.1"/>
    <property type="molecule type" value="Genomic_DNA"/>
</dbReference>
<evidence type="ECO:0000313" key="1">
    <source>
        <dbReference type="EMBL" id="KEQ09679.1"/>
    </source>
</evidence>
<protein>
    <submittedName>
        <fullName evidence="1">Uncharacterized protein</fullName>
    </submittedName>
</protein>
<dbReference type="OrthoDB" id="8374086at2"/>
<sequence>MLENENEKDKESHRRALALEGVMLLLIDGLAARGTISADEAEDMLRILSKSSDFSAARASGSLRIVNQLRRLRGGDGLATPGA</sequence>
<evidence type="ECO:0000313" key="2">
    <source>
        <dbReference type="Proteomes" id="UP000052167"/>
    </source>
</evidence>
<dbReference type="RefSeq" id="WP_029616809.1">
    <property type="nucleotide sequence ID" value="NZ_CAJXID010000009.1"/>
</dbReference>
<proteinExistence type="predicted"/>
<organism evidence="1 2">
    <name type="scientific">Pseudorhizobium pelagicum</name>
    <dbReference type="NCBI Taxonomy" id="1509405"/>
    <lineage>
        <taxon>Bacteria</taxon>
        <taxon>Pseudomonadati</taxon>
        <taxon>Pseudomonadota</taxon>
        <taxon>Alphaproteobacteria</taxon>
        <taxon>Hyphomicrobiales</taxon>
        <taxon>Rhizobiaceae</taxon>
        <taxon>Rhizobium/Agrobacterium group</taxon>
        <taxon>Pseudorhizobium</taxon>
    </lineage>
</organism>
<comment type="caution">
    <text evidence="1">The sequence shown here is derived from an EMBL/GenBank/DDBJ whole genome shotgun (WGS) entry which is preliminary data.</text>
</comment>
<name>A0A922P229_9HYPH</name>
<dbReference type="AlphaFoldDB" id="A0A922P229"/>
<accession>A0A922P229</accession>
<keyword evidence="2" id="KW-1185">Reference proteome</keyword>